<keyword evidence="4" id="KW-0031">Aminopeptidase</keyword>
<reference evidence="4" key="1">
    <citation type="submission" date="2019-08" db="EMBL/GenBank/DDBJ databases">
        <authorList>
            <person name="Kucharzyk K."/>
            <person name="Murdoch R.W."/>
            <person name="Higgins S."/>
            <person name="Loffler F."/>
        </authorList>
    </citation>
    <scope>NUCLEOTIDE SEQUENCE</scope>
</reference>
<evidence type="ECO:0000256" key="1">
    <source>
        <dbReference type="ARBA" id="ARBA00010088"/>
    </source>
</evidence>
<dbReference type="InterPro" id="IPR005945">
    <property type="entry name" value="Pro_imino_pep"/>
</dbReference>
<dbReference type="SUPFAM" id="SSF53474">
    <property type="entry name" value="alpha/beta-Hydrolases"/>
    <property type="match status" value="1"/>
</dbReference>
<evidence type="ECO:0000313" key="4">
    <source>
        <dbReference type="EMBL" id="MPM17400.1"/>
    </source>
</evidence>
<name>A0A644XMK3_9ZZZZ</name>
<comment type="caution">
    <text evidence="4">The sequence shown here is derived from an EMBL/GenBank/DDBJ whole genome shotgun (WGS) entry which is preliminary data.</text>
</comment>
<dbReference type="Gene3D" id="3.40.50.1820">
    <property type="entry name" value="alpha/beta hydrolase"/>
    <property type="match status" value="1"/>
</dbReference>
<keyword evidence="4" id="KW-0645">Protease</keyword>
<dbReference type="PIRSF" id="PIRSF005539">
    <property type="entry name" value="Pept_S33_TRI_F1"/>
    <property type="match status" value="1"/>
</dbReference>
<dbReference type="EMBL" id="VSSQ01002790">
    <property type="protein sequence ID" value="MPM17400.1"/>
    <property type="molecule type" value="Genomic_DNA"/>
</dbReference>
<evidence type="ECO:0000256" key="2">
    <source>
        <dbReference type="ARBA" id="ARBA00022801"/>
    </source>
</evidence>
<dbReference type="PRINTS" id="PR00793">
    <property type="entry name" value="PROAMNOPTASE"/>
</dbReference>
<sequence length="299" mass="34281">MQTEVRMIPITTPYGEYRVWTKRCNNSPSKRLLLLHGGPGMTHEYFESFDTYFADGDIEYIYYDQLGSHNSDNPADRKFWTIERFVDEVDQVRKALGLDSSNFFLLGHSWGGVLATEYALAHPQALKGLIISNMMADCVDYQRYADDVLGPQMDSAVLARIKELEAAGAYDSEEYEALLMPHHYEKHVLRRPMDQWPACVINALEHANKDLYVYMQGPSEFGISGVLATWDRSEDLQKISVPTLVIGAEYDTMDPLYMKWMSQQIPRGSFLYCPEGSHMAMWDDAEVYHNGIRSFINKV</sequence>
<dbReference type="InterPro" id="IPR029058">
    <property type="entry name" value="AB_hydrolase_fold"/>
</dbReference>
<protein>
    <submittedName>
        <fullName evidence="4">Proline iminopeptidase</fullName>
        <ecNumber evidence="4">3.4.11.5</ecNumber>
    </submittedName>
</protein>
<dbReference type="EC" id="3.4.11.5" evidence="4"/>
<comment type="similarity">
    <text evidence="1">Belongs to the peptidase S33 family.</text>
</comment>
<feature type="domain" description="AB hydrolase-1" evidence="3">
    <location>
        <begin position="31"/>
        <end position="139"/>
    </location>
</feature>
<dbReference type="InterPro" id="IPR000073">
    <property type="entry name" value="AB_hydrolase_1"/>
</dbReference>
<keyword evidence="2 4" id="KW-0378">Hydrolase</keyword>
<dbReference type="PANTHER" id="PTHR43798">
    <property type="entry name" value="MONOACYLGLYCEROL LIPASE"/>
    <property type="match status" value="1"/>
</dbReference>
<dbReference type="GO" id="GO:0004177">
    <property type="term" value="F:aminopeptidase activity"/>
    <property type="evidence" value="ECO:0007669"/>
    <property type="project" value="UniProtKB-KW"/>
</dbReference>
<dbReference type="Pfam" id="PF00561">
    <property type="entry name" value="Abhydrolase_1"/>
    <property type="match status" value="1"/>
</dbReference>
<accession>A0A644XMK3</accession>
<dbReference type="InterPro" id="IPR002410">
    <property type="entry name" value="Peptidase_S33"/>
</dbReference>
<dbReference type="NCBIfam" id="TIGR01250">
    <property type="entry name" value="pro_imino_pep_2"/>
    <property type="match status" value="1"/>
</dbReference>
<dbReference type="AlphaFoldDB" id="A0A644XMK3"/>
<gene>
    <name evidence="4" type="primary">fpaP_1</name>
    <name evidence="4" type="ORF">SDC9_63789</name>
</gene>
<evidence type="ECO:0000259" key="3">
    <source>
        <dbReference type="Pfam" id="PF00561"/>
    </source>
</evidence>
<dbReference type="InterPro" id="IPR050266">
    <property type="entry name" value="AB_hydrolase_sf"/>
</dbReference>
<proteinExistence type="inferred from homology"/>
<organism evidence="4">
    <name type="scientific">bioreactor metagenome</name>
    <dbReference type="NCBI Taxonomy" id="1076179"/>
    <lineage>
        <taxon>unclassified sequences</taxon>
        <taxon>metagenomes</taxon>
        <taxon>ecological metagenomes</taxon>
    </lineage>
</organism>
<dbReference type="GO" id="GO:0006508">
    <property type="term" value="P:proteolysis"/>
    <property type="evidence" value="ECO:0007669"/>
    <property type="project" value="InterPro"/>
</dbReference>